<evidence type="ECO:0000256" key="1">
    <source>
        <dbReference type="SAM" id="MobiDB-lite"/>
    </source>
</evidence>
<dbReference type="SMART" id="SM00256">
    <property type="entry name" value="FBOX"/>
    <property type="match status" value="1"/>
</dbReference>
<feature type="domain" description="F-box" evidence="2">
    <location>
        <begin position="40"/>
        <end position="87"/>
    </location>
</feature>
<dbReference type="InterPro" id="IPR052301">
    <property type="entry name" value="SCF_F-box/WD-repeat"/>
</dbReference>
<dbReference type="InterPro" id="IPR036047">
    <property type="entry name" value="F-box-like_dom_sf"/>
</dbReference>
<reference evidence="3 4" key="1">
    <citation type="submission" date="2024-04" db="EMBL/GenBank/DDBJ databases">
        <title>Phyllosticta paracitricarpa is synonymous to the EU quarantine fungus P. citricarpa based on phylogenomic analyses.</title>
        <authorList>
            <consortium name="Lawrence Berkeley National Laboratory"/>
            <person name="Van Ingen-Buijs V.A."/>
            <person name="Van Westerhoven A.C."/>
            <person name="Haridas S."/>
            <person name="Skiadas P."/>
            <person name="Martin F."/>
            <person name="Groenewald J.Z."/>
            <person name="Crous P.W."/>
            <person name="Seidl M.F."/>
        </authorList>
    </citation>
    <scope>NUCLEOTIDE SEQUENCE [LARGE SCALE GENOMIC DNA]</scope>
    <source>
        <strain evidence="3 4">CBS 123374</strain>
    </source>
</reference>
<gene>
    <name evidence="3" type="ORF">HDK90DRAFT_484698</name>
</gene>
<dbReference type="Proteomes" id="UP001492380">
    <property type="component" value="Unassembled WGS sequence"/>
</dbReference>
<dbReference type="PANTHER" id="PTHR14381:SF1">
    <property type="entry name" value="F-BOX_WD REPEAT-CONTAINING PROTEIN 4"/>
    <property type="match status" value="1"/>
</dbReference>
<proteinExistence type="predicted"/>
<dbReference type="PROSITE" id="PS50181">
    <property type="entry name" value="FBOX"/>
    <property type="match status" value="1"/>
</dbReference>
<dbReference type="InterPro" id="IPR001810">
    <property type="entry name" value="F-box_dom"/>
</dbReference>
<feature type="region of interest" description="Disordered" evidence="1">
    <location>
        <begin position="312"/>
        <end position="336"/>
    </location>
</feature>
<keyword evidence="4" id="KW-1185">Reference proteome</keyword>
<accession>A0ABR1YR05</accession>
<dbReference type="Gene3D" id="1.20.1280.50">
    <property type="match status" value="1"/>
</dbReference>
<evidence type="ECO:0000313" key="4">
    <source>
        <dbReference type="Proteomes" id="UP001492380"/>
    </source>
</evidence>
<evidence type="ECO:0000259" key="2">
    <source>
        <dbReference type="PROSITE" id="PS50181"/>
    </source>
</evidence>
<name>A0ABR1YR05_9PEZI</name>
<dbReference type="EMBL" id="JBBWRZ010000005">
    <property type="protein sequence ID" value="KAK8235405.1"/>
    <property type="molecule type" value="Genomic_DNA"/>
</dbReference>
<evidence type="ECO:0000313" key="3">
    <source>
        <dbReference type="EMBL" id="KAK8235405.1"/>
    </source>
</evidence>
<dbReference type="Pfam" id="PF12937">
    <property type="entry name" value="F-box-like"/>
    <property type="match status" value="1"/>
</dbReference>
<comment type="caution">
    <text evidence="3">The sequence shown here is derived from an EMBL/GenBank/DDBJ whole genome shotgun (WGS) entry which is preliminary data.</text>
</comment>
<organism evidence="3 4">
    <name type="scientific">Phyllosticta capitalensis</name>
    <dbReference type="NCBI Taxonomy" id="121624"/>
    <lineage>
        <taxon>Eukaryota</taxon>
        <taxon>Fungi</taxon>
        <taxon>Dikarya</taxon>
        <taxon>Ascomycota</taxon>
        <taxon>Pezizomycotina</taxon>
        <taxon>Dothideomycetes</taxon>
        <taxon>Dothideomycetes incertae sedis</taxon>
        <taxon>Botryosphaeriales</taxon>
        <taxon>Phyllostictaceae</taxon>
        <taxon>Phyllosticta</taxon>
    </lineage>
</organism>
<dbReference type="SUPFAM" id="SSF81383">
    <property type="entry name" value="F-box domain"/>
    <property type="match status" value="1"/>
</dbReference>
<protein>
    <recommendedName>
        <fullName evidence="2">F-box domain-containing protein</fullName>
    </recommendedName>
</protein>
<sequence>MLIASSLATFESFFGLSVPSIVLLSPRCSTISNQQHQAIMPALLDLSNELLHSIFSHTQADDLARLSETCRSLHQFINSDEMLWKEVHLAVFDDPKEQSVTVTSWQEELSRLWRMHKILSSDKEETKIQNMDTLATTITRLLQASSPDPESRSRSWLRKHFEADSINHHALLCKFSLYHDTLGIRATRSSVIPKDLEQLSAKLHVLHGVYCECSVHMGSDYDAGAPVHAYARSRVYDLRRYDESNSWGPFLDDFSHRVDWMKLSCIMTVILCEQRRYCSHLGSSYLPVCHLPFAGAAPNTFQEPGFLPGSIVGSLQSSPEPKSPHSEASMVKEPSLSLDEQDPYGVAGTWFRIVLFLDYNDLYNFNFSQGTIPNTMPRPPLQKSQATRFIVVRLHVTRIEPITRDGEQQLPKVYFEGDSRSYEHGTVQDGQSTIKGYVRQNPEGEIWWTTMSIFNGEERWRSECIQVGGLRSDRGTLGTWFDKDYSDDGPVGPTCFWKVSNAHLDRNMPSFMRRAKSGQRGWRRYG</sequence>
<dbReference type="PANTHER" id="PTHR14381">
    <property type="entry name" value="DACTYLIN"/>
    <property type="match status" value="1"/>
</dbReference>